<dbReference type="KEGG" id="gsl:Gasu_36040"/>
<organism evidence="2 3">
    <name type="scientific">Galdieria sulphuraria</name>
    <name type="common">Red alga</name>
    <dbReference type="NCBI Taxonomy" id="130081"/>
    <lineage>
        <taxon>Eukaryota</taxon>
        <taxon>Rhodophyta</taxon>
        <taxon>Bangiophyceae</taxon>
        <taxon>Galdieriales</taxon>
        <taxon>Galdieriaceae</taxon>
        <taxon>Galdieria</taxon>
    </lineage>
</organism>
<proteinExistence type="predicted"/>
<sequence>MTLCMSDGNGMMPCLETSKVVQVASEVLQDTVELAFGKEEGNWEFLKVKNNIRICRKKTGSLHTFRGVGKVSYPLEQILPVATCVERYFSFFFLTCECFIFHSRPSWDPLCKEGKLIRKIDNTYSLVWWSFHGVLVISDRDFCLALAVKEISEDGTVCISTRSVEDASCPSFSGYVRGYANVAGILLKPCENSQDTLVTYIGNVDPKGMLPHWAVNIGGEKGAMCIHYLQCYLEQHAASTG</sequence>
<dbReference type="Pfam" id="PF01852">
    <property type="entry name" value="START"/>
    <property type="match status" value="1"/>
</dbReference>
<dbReference type="InterPro" id="IPR002913">
    <property type="entry name" value="START_lipid-bd_dom"/>
</dbReference>
<dbReference type="GO" id="GO:0008289">
    <property type="term" value="F:lipid binding"/>
    <property type="evidence" value="ECO:0007669"/>
    <property type="project" value="InterPro"/>
</dbReference>
<dbReference type="GeneID" id="17087864"/>
<feature type="domain" description="START" evidence="1">
    <location>
        <begin position="39"/>
        <end position="216"/>
    </location>
</feature>
<dbReference type="RefSeq" id="XP_005705555.1">
    <property type="nucleotide sequence ID" value="XM_005705498.1"/>
</dbReference>
<dbReference type="PANTHER" id="PTHR19308:SF14">
    <property type="entry name" value="START DOMAIN-CONTAINING PROTEIN"/>
    <property type="match status" value="1"/>
</dbReference>
<dbReference type="PANTHER" id="PTHR19308">
    <property type="entry name" value="PHOSPHATIDYLCHOLINE TRANSFER PROTEIN"/>
    <property type="match status" value="1"/>
</dbReference>
<dbReference type="AlphaFoldDB" id="M2WYA5"/>
<dbReference type="PROSITE" id="PS50848">
    <property type="entry name" value="START"/>
    <property type="match status" value="1"/>
</dbReference>
<evidence type="ECO:0000313" key="3">
    <source>
        <dbReference type="Proteomes" id="UP000030680"/>
    </source>
</evidence>
<keyword evidence="3" id="KW-1185">Reference proteome</keyword>
<dbReference type="OMA" id="DMFIVVS"/>
<dbReference type="GO" id="GO:0005737">
    <property type="term" value="C:cytoplasm"/>
    <property type="evidence" value="ECO:0007669"/>
    <property type="project" value="UniProtKB-ARBA"/>
</dbReference>
<evidence type="ECO:0000259" key="1">
    <source>
        <dbReference type="PROSITE" id="PS50848"/>
    </source>
</evidence>
<name>M2WYA5_GALSU</name>
<dbReference type="EMBL" id="KB454513">
    <property type="protein sequence ID" value="EME29035.1"/>
    <property type="molecule type" value="Genomic_DNA"/>
</dbReference>
<gene>
    <name evidence="2" type="ORF">Gasu_36040</name>
</gene>
<accession>M2WYA5</accession>
<dbReference type="CDD" id="cd00177">
    <property type="entry name" value="START"/>
    <property type="match status" value="1"/>
</dbReference>
<dbReference type="Proteomes" id="UP000030680">
    <property type="component" value="Unassembled WGS sequence"/>
</dbReference>
<dbReference type="SMART" id="SM00234">
    <property type="entry name" value="START"/>
    <property type="match status" value="1"/>
</dbReference>
<protein>
    <recommendedName>
        <fullName evidence="1">START domain-containing protein</fullName>
    </recommendedName>
</protein>
<dbReference type="Gene3D" id="3.30.530.20">
    <property type="match status" value="1"/>
</dbReference>
<reference evidence="3" key="1">
    <citation type="journal article" date="2013" name="Science">
        <title>Gene transfer from bacteria and archaea facilitated evolution of an extremophilic eukaryote.</title>
        <authorList>
            <person name="Schonknecht G."/>
            <person name="Chen W.H."/>
            <person name="Ternes C.M."/>
            <person name="Barbier G.G."/>
            <person name="Shrestha R.P."/>
            <person name="Stanke M."/>
            <person name="Brautigam A."/>
            <person name="Baker B.J."/>
            <person name="Banfield J.F."/>
            <person name="Garavito R.M."/>
            <person name="Carr K."/>
            <person name="Wilkerson C."/>
            <person name="Rensing S.A."/>
            <person name="Gagneul D."/>
            <person name="Dickenson N.E."/>
            <person name="Oesterhelt C."/>
            <person name="Lercher M.J."/>
            <person name="Weber A.P."/>
        </authorList>
    </citation>
    <scope>NUCLEOTIDE SEQUENCE [LARGE SCALE GENOMIC DNA]</scope>
    <source>
        <strain evidence="3">074W</strain>
    </source>
</reference>
<dbReference type="InterPro" id="IPR023393">
    <property type="entry name" value="START-like_dom_sf"/>
</dbReference>
<dbReference type="InterPro" id="IPR051213">
    <property type="entry name" value="START_lipid_transfer"/>
</dbReference>
<evidence type="ECO:0000313" key="2">
    <source>
        <dbReference type="EMBL" id="EME29035.1"/>
    </source>
</evidence>
<dbReference type="SUPFAM" id="SSF55961">
    <property type="entry name" value="Bet v1-like"/>
    <property type="match status" value="1"/>
</dbReference>
<dbReference type="OrthoDB" id="10252833at2759"/>
<dbReference type="Gramene" id="EME29035">
    <property type="protein sequence ID" value="EME29035"/>
    <property type="gene ID" value="Gasu_36040"/>
</dbReference>